<dbReference type="Proteomes" id="UP000302163">
    <property type="component" value="Chromosome"/>
</dbReference>
<dbReference type="GO" id="GO:0034040">
    <property type="term" value="F:ATPase-coupled lipid transmembrane transporter activity"/>
    <property type="evidence" value="ECO:0007669"/>
    <property type="project" value="TreeGrafter"/>
</dbReference>
<dbReference type="PROSITE" id="PS50990">
    <property type="entry name" value="PEPTIDASE_C39"/>
    <property type="match status" value="1"/>
</dbReference>
<dbReference type="GO" id="GO:0005886">
    <property type="term" value="C:plasma membrane"/>
    <property type="evidence" value="ECO:0007669"/>
    <property type="project" value="UniProtKB-SubCell"/>
</dbReference>
<dbReference type="InterPro" id="IPR033838">
    <property type="entry name" value="CvaB_peptidase"/>
</dbReference>
<keyword evidence="3" id="KW-0547">Nucleotide-binding</keyword>
<dbReference type="SMART" id="SM00382">
    <property type="entry name" value="AAA"/>
    <property type="match status" value="1"/>
</dbReference>
<proteinExistence type="predicted"/>
<feature type="domain" description="ABC transmembrane type-1" evidence="9">
    <location>
        <begin position="179"/>
        <end position="458"/>
    </location>
</feature>
<dbReference type="InterPro" id="IPR003593">
    <property type="entry name" value="AAA+_ATPase"/>
</dbReference>
<evidence type="ECO:0000256" key="2">
    <source>
        <dbReference type="ARBA" id="ARBA00022692"/>
    </source>
</evidence>
<feature type="domain" description="ABC transporter" evidence="8">
    <location>
        <begin position="492"/>
        <end position="710"/>
    </location>
</feature>
<dbReference type="PANTHER" id="PTHR24221">
    <property type="entry name" value="ATP-BINDING CASSETTE SUB-FAMILY B"/>
    <property type="match status" value="1"/>
</dbReference>
<dbReference type="InterPro" id="IPR011527">
    <property type="entry name" value="ABC1_TM_dom"/>
</dbReference>
<dbReference type="Gene3D" id="3.40.50.300">
    <property type="entry name" value="P-loop containing nucleotide triphosphate hydrolases"/>
    <property type="match status" value="1"/>
</dbReference>
<gene>
    <name evidence="11" type="ORF">FEM41_22080</name>
</gene>
<keyword evidence="2 7" id="KW-0812">Transmembrane</keyword>
<evidence type="ECO:0000256" key="4">
    <source>
        <dbReference type="ARBA" id="ARBA00022840"/>
    </source>
</evidence>
<dbReference type="AlphaFoldDB" id="A0A4P8YMQ9"/>
<evidence type="ECO:0000256" key="3">
    <source>
        <dbReference type="ARBA" id="ARBA00022741"/>
    </source>
</evidence>
<accession>A0A4P8YMQ9</accession>
<dbReference type="SUPFAM" id="SSF52540">
    <property type="entry name" value="P-loop containing nucleoside triphosphate hydrolases"/>
    <property type="match status" value="1"/>
</dbReference>
<name>A0A4P8YMQ9_9ENTR</name>
<feature type="transmembrane region" description="Helical" evidence="7">
    <location>
        <begin position="291"/>
        <end position="309"/>
    </location>
</feature>
<dbReference type="PROSITE" id="PS00211">
    <property type="entry name" value="ABC_TRANSPORTER_1"/>
    <property type="match status" value="1"/>
</dbReference>
<dbReference type="Pfam" id="PF00005">
    <property type="entry name" value="ABC_tran"/>
    <property type="match status" value="1"/>
</dbReference>
<dbReference type="Pfam" id="PF00664">
    <property type="entry name" value="ABC_membrane"/>
    <property type="match status" value="1"/>
</dbReference>
<keyword evidence="5 7" id="KW-1133">Transmembrane helix</keyword>
<dbReference type="InterPro" id="IPR003439">
    <property type="entry name" value="ABC_transporter-like_ATP-bd"/>
</dbReference>
<dbReference type="Pfam" id="PF03412">
    <property type="entry name" value="Peptidase_C39"/>
    <property type="match status" value="1"/>
</dbReference>
<evidence type="ECO:0000256" key="7">
    <source>
        <dbReference type="SAM" id="Phobius"/>
    </source>
</evidence>
<feature type="transmembrane region" description="Helical" evidence="7">
    <location>
        <begin position="212"/>
        <end position="233"/>
    </location>
</feature>
<dbReference type="CDD" id="cd18567">
    <property type="entry name" value="ABC_6TM_CvaB_RaxB_like"/>
    <property type="match status" value="1"/>
</dbReference>
<dbReference type="RefSeq" id="WP_138098488.1">
    <property type="nucleotide sequence ID" value="NZ_CP040428.1"/>
</dbReference>
<feature type="transmembrane region" description="Helical" evidence="7">
    <location>
        <begin position="169"/>
        <end position="192"/>
    </location>
</feature>
<dbReference type="KEGG" id="izh:FEM41_22080"/>
<comment type="subcellular location">
    <subcellularLocation>
        <location evidence="1">Cell membrane</location>
        <topology evidence="1">Multi-pass membrane protein</topology>
    </subcellularLocation>
</comment>
<feature type="domain" description="Peptidase C39" evidence="10">
    <location>
        <begin position="26"/>
        <end position="145"/>
    </location>
</feature>
<evidence type="ECO:0000256" key="6">
    <source>
        <dbReference type="ARBA" id="ARBA00023136"/>
    </source>
</evidence>
<keyword evidence="12" id="KW-1185">Reference proteome</keyword>
<dbReference type="Gene3D" id="1.20.1560.10">
    <property type="entry name" value="ABC transporter type 1, transmembrane domain"/>
    <property type="match status" value="1"/>
</dbReference>
<dbReference type="GO" id="GO:0016887">
    <property type="term" value="F:ATP hydrolysis activity"/>
    <property type="evidence" value="ECO:0007669"/>
    <property type="project" value="InterPro"/>
</dbReference>
<organism evidence="11 12">
    <name type="scientific">Jejubacter calystegiae</name>
    <dbReference type="NCBI Taxonomy" id="2579935"/>
    <lineage>
        <taxon>Bacteria</taxon>
        <taxon>Pseudomonadati</taxon>
        <taxon>Pseudomonadota</taxon>
        <taxon>Gammaproteobacteria</taxon>
        <taxon>Enterobacterales</taxon>
        <taxon>Enterobacteriaceae</taxon>
        <taxon>Jejubacter</taxon>
    </lineage>
</organism>
<dbReference type="InterPro" id="IPR036640">
    <property type="entry name" value="ABC1_TM_sf"/>
</dbReference>
<dbReference type="InterPro" id="IPR039421">
    <property type="entry name" value="Type_1_exporter"/>
</dbReference>
<dbReference type="GO" id="GO:0006508">
    <property type="term" value="P:proteolysis"/>
    <property type="evidence" value="ECO:0007669"/>
    <property type="project" value="InterPro"/>
</dbReference>
<protein>
    <submittedName>
        <fullName evidence="11">Peptidase domain-containing ABC transporter</fullName>
    </submittedName>
</protein>
<dbReference type="EMBL" id="CP040428">
    <property type="protein sequence ID" value="QCT22141.1"/>
    <property type="molecule type" value="Genomic_DNA"/>
</dbReference>
<evidence type="ECO:0000256" key="1">
    <source>
        <dbReference type="ARBA" id="ARBA00004651"/>
    </source>
</evidence>
<dbReference type="SUPFAM" id="SSF90123">
    <property type="entry name" value="ABC transporter transmembrane region"/>
    <property type="match status" value="1"/>
</dbReference>
<feature type="transmembrane region" description="Helical" evidence="7">
    <location>
        <begin position="315"/>
        <end position="334"/>
    </location>
</feature>
<keyword evidence="6 7" id="KW-0472">Membrane</keyword>
<dbReference type="PROSITE" id="PS50929">
    <property type="entry name" value="ABC_TM1F"/>
    <property type="match status" value="1"/>
</dbReference>
<evidence type="ECO:0000259" key="8">
    <source>
        <dbReference type="PROSITE" id="PS50893"/>
    </source>
</evidence>
<sequence>MDNATFKHILTSLQFSLRKKVPQLLQSEASECGLACMTMIARYHGMNVDLFSLRSRFGISSHGATLKDLINTAGAIQLQTRALTLDLDELRQLKTPCILHWDLNHFVVLVSVRGNKCILHDPAFGRRVVGEKEMSAHFTGVALELWPGSEFSPVTQRTRISLVQMLKNIGGLGPFLVKIFSLSVVIEAINLLMPVGTQLVMDHVIMAQDHDLLTIICFSLLCFILFRILVGMLRSWSSLVMSSFIDVQWKTGLFEHLMRLPLAYFEKRKLGDIQSRFTSLDVIRNTLTTNLVNSVIDSIMVIGLFVMMILYGGQLVWIVAGFTFIYALIRFMTWQPWRQASEEKIIKSARAGSHFMESLYGINTMKALNLSPVRAQQWINLNIDTTNSTIRLSRLELLFGGINTLLSMIEHVIILWLGASMVIENTITLGMFVAFTAYRAQFSDRAAALINAVLSMRMLTLHSDRLTDIVMTEPEHVAQDSVILPIDEAPEFQLRNLTFRYDNLSVPIFANLNIKIASGENVALTGPSGMGKTTLMKVMAGLLEPTQGEVLVNGLDVSKVGINNYRKYIACVLQDDKLFAGSIADNIASFDTEKDNDWLVECARRCNIHGEIMHMPMGYETLISELGGSLSGGQKQRLLIARALYRRPSLLFLDEATSHLDEANEAHINASIAAMKITRIFIAHRQSTIDTADRIIDLQKAIAQAASSQE</sequence>
<dbReference type="OrthoDB" id="6828292at2"/>
<dbReference type="InterPro" id="IPR017871">
    <property type="entry name" value="ABC_transporter-like_CS"/>
</dbReference>
<evidence type="ECO:0000313" key="11">
    <source>
        <dbReference type="EMBL" id="QCT22141.1"/>
    </source>
</evidence>
<dbReference type="GO" id="GO:0005524">
    <property type="term" value="F:ATP binding"/>
    <property type="evidence" value="ECO:0007669"/>
    <property type="project" value="UniProtKB-KW"/>
</dbReference>
<evidence type="ECO:0000259" key="9">
    <source>
        <dbReference type="PROSITE" id="PS50929"/>
    </source>
</evidence>
<evidence type="ECO:0000256" key="5">
    <source>
        <dbReference type="ARBA" id="ARBA00022989"/>
    </source>
</evidence>
<dbReference type="Gene3D" id="3.90.70.10">
    <property type="entry name" value="Cysteine proteinases"/>
    <property type="match status" value="1"/>
</dbReference>
<dbReference type="CDD" id="cd02419">
    <property type="entry name" value="Peptidase_C39C"/>
    <property type="match status" value="1"/>
</dbReference>
<dbReference type="InterPro" id="IPR027417">
    <property type="entry name" value="P-loop_NTPase"/>
</dbReference>
<dbReference type="PANTHER" id="PTHR24221:SF606">
    <property type="entry name" value="COLICIN V SECRETION-PROCESSING ATP-BINDING PROTEIN"/>
    <property type="match status" value="1"/>
</dbReference>
<dbReference type="InterPro" id="IPR005074">
    <property type="entry name" value="Peptidase_C39"/>
</dbReference>
<keyword evidence="4" id="KW-0067">ATP-binding</keyword>
<reference evidence="11 12" key="1">
    <citation type="submission" date="2019-05" db="EMBL/GenBank/DDBJ databases">
        <title>Complete genome sequence of Izhakiella calystegiae KSNA2, an endophyte isolated from beach morning glory (Calystegia soldanella).</title>
        <authorList>
            <person name="Jiang L."/>
            <person name="Jeong J.C."/>
            <person name="Kim C.Y."/>
            <person name="Kim D.H."/>
            <person name="Kim S.W."/>
            <person name="Lee j."/>
        </authorList>
    </citation>
    <scope>NUCLEOTIDE SEQUENCE [LARGE SCALE GENOMIC DNA]</scope>
    <source>
        <strain evidence="11 12">KSNA2</strain>
    </source>
</reference>
<evidence type="ECO:0000313" key="12">
    <source>
        <dbReference type="Proteomes" id="UP000302163"/>
    </source>
</evidence>
<evidence type="ECO:0000259" key="10">
    <source>
        <dbReference type="PROSITE" id="PS50990"/>
    </source>
</evidence>
<dbReference type="GO" id="GO:0140359">
    <property type="term" value="F:ABC-type transporter activity"/>
    <property type="evidence" value="ECO:0007669"/>
    <property type="project" value="InterPro"/>
</dbReference>
<dbReference type="GO" id="GO:0008234">
    <property type="term" value="F:cysteine-type peptidase activity"/>
    <property type="evidence" value="ECO:0007669"/>
    <property type="project" value="InterPro"/>
</dbReference>
<dbReference type="PROSITE" id="PS50893">
    <property type="entry name" value="ABC_TRANSPORTER_2"/>
    <property type="match status" value="1"/>
</dbReference>